<sequence>MASGDPLPDAVILWTRVTPDDAAAASADCHWSLYADAGLRELVAEGAMPALAARDSCVKPDLSGLLPDRHYWR</sequence>
<comment type="caution">
    <text evidence="2">The sequence shown here is derived from an EMBL/GenBank/DDBJ whole genome shotgun (WGS) entry which is preliminary data.</text>
</comment>
<evidence type="ECO:0000313" key="3">
    <source>
        <dbReference type="Proteomes" id="UP001254608"/>
    </source>
</evidence>
<dbReference type="Proteomes" id="UP001254608">
    <property type="component" value="Unassembled WGS sequence"/>
</dbReference>
<proteinExistence type="predicted"/>
<accession>A0ABU2WFM8</accession>
<dbReference type="EMBL" id="JAVRIC010000003">
    <property type="protein sequence ID" value="MDT0496424.1"/>
    <property type="molecule type" value="Genomic_DNA"/>
</dbReference>
<reference evidence="2 3" key="1">
    <citation type="submission" date="2023-09" db="EMBL/GenBank/DDBJ databases">
        <authorList>
            <person name="Rey-Velasco X."/>
        </authorList>
    </citation>
    <scope>NUCLEOTIDE SEQUENCE [LARGE SCALE GENOMIC DNA]</scope>
    <source>
        <strain evidence="2 3">W345</strain>
    </source>
</reference>
<dbReference type="InterPro" id="IPR032093">
    <property type="entry name" value="PhoD_N"/>
</dbReference>
<dbReference type="Pfam" id="PF16655">
    <property type="entry name" value="PhoD_N"/>
    <property type="match status" value="1"/>
</dbReference>
<organism evidence="2 3">
    <name type="scientific">Banduia mediterranea</name>
    <dbReference type="NCBI Taxonomy" id="3075609"/>
    <lineage>
        <taxon>Bacteria</taxon>
        <taxon>Pseudomonadati</taxon>
        <taxon>Pseudomonadota</taxon>
        <taxon>Gammaproteobacteria</taxon>
        <taxon>Nevskiales</taxon>
        <taxon>Algiphilaceae</taxon>
        <taxon>Banduia</taxon>
    </lineage>
</organism>
<keyword evidence="3" id="KW-1185">Reference proteome</keyword>
<dbReference type="Gene3D" id="2.60.40.380">
    <property type="entry name" value="Purple acid phosphatase-like, N-terminal"/>
    <property type="match status" value="1"/>
</dbReference>
<evidence type="ECO:0000313" key="2">
    <source>
        <dbReference type="EMBL" id="MDT0496424.1"/>
    </source>
</evidence>
<gene>
    <name evidence="2" type="ORF">RM530_03465</name>
</gene>
<dbReference type="RefSeq" id="WP_311363814.1">
    <property type="nucleotide sequence ID" value="NZ_JAVRIC010000003.1"/>
</dbReference>
<evidence type="ECO:0000259" key="1">
    <source>
        <dbReference type="Pfam" id="PF16655"/>
    </source>
</evidence>
<name>A0ABU2WFM8_9GAMM</name>
<protein>
    <submittedName>
        <fullName evidence="2">PhoD-like phosphatase N-terminal domain-containing protein</fullName>
    </submittedName>
</protein>
<feature type="domain" description="Phospholipase D N-terminal" evidence="1">
    <location>
        <begin position="2"/>
        <end position="72"/>
    </location>
</feature>